<dbReference type="OrthoDB" id="9809908at2"/>
<accession>A0A069D660</accession>
<dbReference type="AlphaFoldDB" id="A0A069D660"/>
<comment type="caution">
    <text evidence="3">The sequence shown here is derived from an EMBL/GenBank/DDBJ whole genome shotgun (WGS) entry which is preliminary data.</text>
</comment>
<dbReference type="InterPro" id="IPR010559">
    <property type="entry name" value="Sig_transdc_His_kin_internal"/>
</dbReference>
<feature type="transmembrane region" description="Helical" evidence="1">
    <location>
        <begin position="42"/>
        <end position="64"/>
    </location>
</feature>
<keyword evidence="1" id="KW-1133">Transmembrane helix</keyword>
<evidence type="ECO:0000313" key="3">
    <source>
        <dbReference type="EMBL" id="GAK37897.1"/>
    </source>
</evidence>
<name>A0A069D660_9BACE</name>
<dbReference type="GO" id="GO:0000155">
    <property type="term" value="F:phosphorelay sensor kinase activity"/>
    <property type="evidence" value="ECO:0007669"/>
    <property type="project" value="InterPro"/>
</dbReference>
<evidence type="ECO:0000259" key="2">
    <source>
        <dbReference type="Pfam" id="PF06580"/>
    </source>
</evidence>
<dbReference type="Pfam" id="PF06580">
    <property type="entry name" value="His_kinase"/>
    <property type="match status" value="1"/>
</dbReference>
<dbReference type="PANTHER" id="PTHR34220:SF7">
    <property type="entry name" value="SENSOR HISTIDINE KINASE YPDA"/>
    <property type="match status" value="1"/>
</dbReference>
<gene>
    <name evidence="3" type="ORF">JCM15093_3185</name>
</gene>
<evidence type="ECO:0000256" key="1">
    <source>
        <dbReference type="SAM" id="Phobius"/>
    </source>
</evidence>
<keyword evidence="1" id="KW-0472">Membrane</keyword>
<dbReference type="eggNOG" id="COG2972">
    <property type="taxonomic scope" value="Bacteria"/>
</dbReference>
<dbReference type="GO" id="GO:0016020">
    <property type="term" value="C:membrane"/>
    <property type="evidence" value="ECO:0007669"/>
    <property type="project" value="InterPro"/>
</dbReference>
<feature type="transmembrane region" description="Helical" evidence="1">
    <location>
        <begin position="76"/>
        <end position="95"/>
    </location>
</feature>
<feature type="transmembrane region" description="Helical" evidence="1">
    <location>
        <begin position="12"/>
        <end position="30"/>
    </location>
</feature>
<keyword evidence="3" id="KW-0808">Transferase</keyword>
<keyword evidence="4" id="KW-1185">Reference proteome</keyword>
<reference evidence="3 4" key="1">
    <citation type="journal article" date="2015" name="Microbes Environ.">
        <title>Distribution and evolution of nitrogen fixation genes in the phylum bacteroidetes.</title>
        <authorList>
            <person name="Inoue J."/>
            <person name="Oshima K."/>
            <person name="Suda W."/>
            <person name="Sakamoto M."/>
            <person name="Iino T."/>
            <person name="Noda S."/>
            <person name="Hongoh Y."/>
            <person name="Hattori M."/>
            <person name="Ohkuma M."/>
        </authorList>
    </citation>
    <scope>NUCLEOTIDE SEQUENCE [LARGE SCALE GENOMIC DNA]</scope>
    <source>
        <strain evidence="3 4">JCM 15093</strain>
    </source>
</reference>
<evidence type="ECO:0000313" key="4">
    <source>
        <dbReference type="Proteomes" id="UP000027601"/>
    </source>
</evidence>
<dbReference type="EMBL" id="BAJS01000031">
    <property type="protein sequence ID" value="GAK37897.1"/>
    <property type="molecule type" value="Genomic_DNA"/>
</dbReference>
<dbReference type="STRING" id="1121097.GCA_000428125_03008"/>
<keyword evidence="1" id="KW-0812">Transmembrane</keyword>
<dbReference type="InterPro" id="IPR050640">
    <property type="entry name" value="Bact_2-comp_sensor_kinase"/>
</dbReference>
<dbReference type="RefSeq" id="WP_024997465.1">
    <property type="nucleotide sequence ID" value="NZ_BAJS01000031.1"/>
</dbReference>
<feature type="transmembrane region" description="Helical" evidence="1">
    <location>
        <begin position="115"/>
        <end position="132"/>
    </location>
</feature>
<sequence length="339" mass="39659">MRTSEYKYNIKIAVYSSIIISIIGAINIIVDPKNSYNTYSFILLRIFAVCIVNWSLLILTTYLTENISAIKKRIKAVTIFTYYLIGIPATHFTIYLTNHVVQNQIYANNTAYRKLFLSFLLCSIILLTKYTFNLLSEKQKIDIENERLLRENLQVRFEILRQQINPHFLFNSLATLKVMLRDDKENAETFIMRLSDMLRYSLKLSSSEKVPLGEELAILEAYLFMLKCRFENKLVVHTDINPKYHSYYIPPFSLQTIVENCVKHNIISAEHPLEIKIHSTEDYQLIISNTLQPKKAFEPSTCIGLANIDKRYQYLCNQHIKIDRDDKYYTVTIPIIPNI</sequence>
<protein>
    <submittedName>
        <fullName evidence="3">Putative two-component system sensor protein histidine kinase</fullName>
    </submittedName>
</protein>
<dbReference type="Proteomes" id="UP000027601">
    <property type="component" value="Unassembled WGS sequence"/>
</dbReference>
<feature type="domain" description="Signal transduction histidine kinase internal region" evidence="2">
    <location>
        <begin position="156"/>
        <end position="234"/>
    </location>
</feature>
<keyword evidence="3" id="KW-0418">Kinase</keyword>
<proteinExistence type="predicted"/>
<organism evidence="3 4">
    <name type="scientific">Bacteroides graminisolvens DSM 19988 = JCM 15093</name>
    <dbReference type="NCBI Taxonomy" id="1121097"/>
    <lineage>
        <taxon>Bacteria</taxon>
        <taxon>Pseudomonadati</taxon>
        <taxon>Bacteroidota</taxon>
        <taxon>Bacteroidia</taxon>
        <taxon>Bacteroidales</taxon>
        <taxon>Bacteroidaceae</taxon>
        <taxon>Bacteroides</taxon>
    </lineage>
</organism>
<dbReference type="PANTHER" id="PTHR34220">
    <property type="entry name" value="SENSOR HISTIDINE KINASE YPDA"/>
    <property type="match status" value="1"/>
</dbReference>